<dbReference type="Proteomes" id="UP000296374">
    <property type="component" value="Chromosome"/>
</dbReference>
<protein>
    <submittedName>
        <fullName evidence="1">SoxS protein</fullName>
    </submittedName>
</protein>
<dbReference type="KEGG" id="plia:E4191_02540"/>
<accession>A0A4P7HNY3</accession>
<evidence type="ECO:0000313" key="1">
    <source>
        <dbReference type="EMBL" id="QBX36024.1"/>
    </source>
</evidence>
<dbReference type="Gene3D" id="3.40.30.10">
    <property type="entry name" value="Glutaredoxin"/>
    <property type="match status" value="1"/>
</dbReference>
<dbReference type="InterPro" id="IPR036249">
    <property type="entry name" value="Thioredoxin-like_sf"/>
</dbReference>
<sequence>MMMVGSDSCHYCRRWQAEIGPGYAASVAGRAAPLFQVEVDGPYPDGLALDRRPRITPSFILLSMGTEMGRVEGYVGQAHFYPVLTAMMARAGLLSADAVR</sequence>
<evidence type="ECO:0000313" key="2">
    <source>
        <dbReference type="Proteomes" id="UP000296374"/>
    </source>
</evidence>
<organism evidence="1 2">
    <name type="scientific">Paracoccus liaowanqingii</name>
    <dbReference type="NCBI Taxonomy" id="2560053"/>
    <lineage>
        <taxon>Bacteria</taxon>
        <taxon>Pseudomonadati</taxon>
        <taxon>Pseudomonadota</taxon>
        <taxon>Alphaproteobacteria</taxon>
        <taxon>Rhodobacterales</taxon>
        <taxon>Paracoccaceae</taxon>
        <taxon>Paracoccus</taxon>
    </lineage>
</organism>
<gene>
    <name evidence="1" type="ORF">E4191_02540</name>
</gene>
<name>A0A4P7HNY3_9RHOB</name>
<dbReference type="SUPFAM" id="SSF52833">
    <property type="entry name" value="Thioredoxin-like"/>
    <property type="match status" value="1"/>
</dbReference>
<reference evidence="2" key="1">
    <citation type="submission" date="2019-03" db="EMBL/GenBank/DDBJ databases">
        <authorList>
            <person name="Li J."/>
        </authorList>
    </citation>
    <scope>NUCLEOTIDE SEQUENCE [LARGE SCALE GENOMIC DNA]</scope>
    <source>
        <strain evidence="2">2251</strain>
    </source>
</reference>
<proteinExistence type="predicted"/>
<dbReference type="AlphaFoldDB" id="A0A4P7HNY3"/>
<dbReference type="EMBL" id="CP038439">
    <property type="protein sequence ID" value="QBX36024.1"/>
    <property type="molecule type" value="Genomic_DNA"/>
</dbReference>